<organism evidence="2 3">
    <name type="scientific">Anaerosalibacter bizertensis</name>
    <dbReference type="NCBI Taxonomy" id="932217"/>
    <lineage>
        <taxon>Bacteria</taxon>
        <taxon>Bacillati</taxon>
        <taxon>Bacillota</taxon>
        <taxon>Tissierellia</taxon>
        <taxon>Tissierellales</taxon>
        <taxon>Sporanaerobacteraceae</taxon>
        <taxon>Anaerosalibacter</taxon>
    </lineage>
</organism>
<comment type="caution">
    <text evidence="2">The sequence shown here is derived from an EMBL/GenBank/DDBJ whole genome shotgun (WGS) entry which is preliminary data.</text>
</comment>
<evidence type="ECO:0000313" key="3">
    <source>
        <dbReference type="Proteomes" id="UP000462760"/>
    </source>
</evidence>
<feature type="transmembrane region" description="Helical" evidence="1">
    <location>
        <begin position="32"/>
        <end position="50"/>
    </location>
</feature>
<keyword evidence="1" id="KW-0812">Transmembrane</keyword>
<reference evidence="2 3" key="1">
    <citation type="submission" date="2019-08" db="EMBL/GenBank/DDBJ databases">
        <title>In-depth cultivation of the pig gut microbiome towards novel bacterial diversity and tailored functional studies.</title>
        <authorList>
            <person name="Wylensek D."/>
            <person name="Hitch T.C.A."/>
            <person name="Clavel T."/>
        </authorList>
    </citation>
    <scope>NUCLEOTIDE SEQUENCE [LARGE SCALE GENOMIC DNA]</scope>
    <source>
        <strain evidence="2 3">Med78-601-WT-4W-RMD-3</strain>
    </source>
</reference>
<dbReference type="EMBL" id="VULR01000002">
    <property type="protein sequence ID" value="MSS42470.1"/>
    <property type="molecule type" value="Genomic_DNA"/>
</dbReference>
<keyword evidence="1" id="KW-1133">Transmembrane helix</keyword>
<gene>
    <name evidence="2" type="ORF">FYJ27_01790</name>
</gene>
<proteinExistence type="predicted"/>
<dbReference type="RefSeq" id="WP_154482261.1">
    <property type="nucleotide sequence ID" value="NZ_VULR01000002.1"/>
</dbReference>
<feature type="transmembrane region" description="Helical" evidence="1">
    <location>
        <begin position="89"/>
        <end position="110"/>
    </location>
</feature>
<sequence>MGLYGSPDAGGLYTKKEGNKIKKRNKKLQTNLWLWIALIIFDIFFVLTIGVRFDSIFTALILDSIIIGIISLITLIRNLIKKNKVKDDIIFLLSSIVAFFVLNLILGTVLNSI</sequence>
<protein>
    <submittedName>
        <fullName evidence="2">Uncharacterized protein</fullName>
    </submittedName>
</protein>
<name>A0A844FER3_9FIRM</name>
<evidence type="ECO:0000256" key="1">
    <source>
        <dbReference type="SAM" id="Phobius"/>
    </source>
</evidence>
<dbReference type="AlphaFoldDB" id="A0A844FER3"/>
<evidence type="ECO:0000313" key="2">
    <source>
        <dbReference type="EMBL" id="MSS42470.1"/>
    </source>
</evidence>
<dbReference type="Proteomes" id="UP000462760">
    <property type="component" value="Unassembled WGS sequence"/>
</dbReference>
<keyword evidence="1" id="KW-0472">Membrane</keyword>
<feature type="transmembrane region" description="Helical" evidence="1">
    <location>
        <begin position="56"/>
        <end position="77"/>
    </location>
</feature>
<accession>A0A844FER3</accession>